<dbReference type="Gene3D" id="3.40.50.300">
    <property type="entry name" value="P-loop containing nucleotide triphosphate hydrolases"/>
    <property type="match status" value="1"/>
</dbReference>
<dbReference type="Pfam" id="PF23569">
    <property type="entry name" value="NBD_SMAX1"/>
    <property type="match status" value="1"/>
</dbReference>
<dbReference type="Proteomes" id="UP001222027">
    <property type="component" value="Unassembled WGS sequence"/>
</dbReference>
<evidence type="ECO:0000259" key="5">
    <source>
        <dbReference type="PROSITE" id="PS51903"/>
    </source>
</evidence>
<dbReference type="PANTHER" id="PTHR43572">
    <property type="entry name" value="CHAPERONE PROTEIN CLPD, CHLOROPLASTIC"/>
    <property type="match status" value="1"/>
</dbReference>
<evidence type="ECO:0000313" key="7">
    <source>
        <dbReference type="Proteomes" id="UP001222027"/>
    </source>
</evidence>
<dbReference type="Gene3D" id="1.10.1780.10">
    <property type="entry name" value="Clp, N-terminal domain"/>
    <property type="match status" value="1"/>
</dbReference>
<proteinExistence type="inferred from homology"/>
<accession>A0AAV8Q569</accession>
<dbReference type="PANTHER" id="PTHR43572:SF3">
    <property type="entry name" value="PROTEIN SMAX1-LIKE 5"/>
    <property type="match status" value="1"/>
</dbReference>
<evidence type="ECO:0000256" key="1">
    <source>
        <dbReference type="ARBA" id="ARBA00008675"/>
    </source>
</evidence>
<dbReference type="SUPFAM" id="SSF81923">
    <property type="entry name" value="Double Clp-N motif"/>
    <property type="match status" value="1"/>
</dbReference>
<reference evidence="6 7" key="1">
    <citation type="submission" date="2022-12" db="EMBL/GenBank/DDBJ databases">
        <title>Chromosome-scale assembly of the Ensete ventricosum genome.</title>
        <authorList>
            <person name="Dussert Y."/>
            <person name="Stocks J."/>
            <person name="Wendawek A."/>
            <person name="Woldeyes F."/>
            <person name="Nichols R.A."/>
            <person name="Borrell J.S."/>
        </authorList>
    </citation>
    <scope>NUCLEOTIDE SEQUENCE [LARGE SCALE GENOMIC DNA]</scope>
    <source>
        <strain evidence="7">cv. Maze</strain>
        <tissue evidence="6">Seeds</tissue>
    </source>
</reference>
<dbReference type="InterPro" id="IPR058680">
    <property type="entry name" value="NBD_SMAX1-like"/>
</dbReference>
<feature type="compositionally biased region" description="Basic and acidic residues" evidence="4">
    <location>
        <begin position="803"/>
        <end position="813"/>
    </location>
</feature>
<dbReference type="AlphaFoldDB" id="A0AAV8Q569"/>
<keyword evidence="7" id="KW-1185">Reference proteome</keyword>
<organism evidence="6 7">
    <name type="scientific">Ensete ventricosum</name>
    <name type="common">Abyssinian banana</name>
    <name type="synonym">Musa ensete</name>
    <dbReference type="NCBI Taxonomy" id="4639"/>
    <lineage>
        <taxon>Eukaryota</taxon>
        <taxon>Viridiplantae</taxon>
        <taxon>Streptophyta</taxon>
        <taxon>Embryophyta</taxon>
        <taxon>Tracheophyta</taxon>
        <taxon>Spermatophyta</taxon>
        <taxon>Magnoliopsida</taxon>
        <taxon>Liliopsida</taxon>
        <taxon>Zingiberales</taxon>
        <taxon>Musaceae</taxon>
        <taxon>Ensete</taxon>
    </lineage>
</organism>
<feature type="region of interest" description="Disordered" evidence="4">
    <location>
        <begin position="803"/>
        <end position="845"/>
    </location>
</feature>
<dbReference type="InterPro" id="IPR036628">
    <property type="entry name" value="Clp_N_dom_sf"/>
</dbReference>
<evidence type="ECO:0000256" key="4">
    <source>
        <dbReference type="SAM" id="MobiDB-lite"/>
    </source>
</evidence>
<comment type="similarity">
    <text evidence="1">Belongs to the ClpA/ClpB family.</text>
</comment>
<dbReference type="EMBL" id="JAQQAF010000007">
    <property type="protein sequence ID" value="KAJ8471629.1"/>
    <property type="molecule type" value="Genomic_DNA"/>
</dbReference>
<evidence type="ECO:0000256" key="2">
    <source>
        <dbReference type="ARBA" id="ARBA00022737"/>
    </source>
</evidence>
<dbReference type="InterPro" id="IPR027417">
    <property type="entry name" value="P-loop_NTPase"/>
</dbReference>
<evidence type="ECO:0000313" key="6">
    <source>
        <dbReference type="EMBL" id="KAJ8471629.1"/>
    </source>
</evidence>
<sequence length="979" mass="108703">MRTGVCTVQQALTAEVAAVLKHSLDLARRRGHGQVTPLHVAATLMSSSSASSDLLRRACLRSQPHHPASHPLRCRALELCFNVALNRLPTTAPPSSGPLFPSPSSLSNSLIAALKRAQANQRRGCIELQQQQPLQQQQQPPLLAIRVEMEQLMLSILDDPSVSRVMKEAGFSSSCVKNNLEEETSVLGQSSPLLFESSKDIINHGRDFWQNYLLRLSAEQSPPHAPKSSLNEDLRVVLEVMLRKEGRRSNTVVVGDSASMTEGLVAELMGRVERGEVPDELKHASFVNLQFSCVQLRLMSKGDVDLKVSDLRRTINSLAGDRVGGGVIIHAGDLSWAVHEEAPVGCDFNAVQHMVAEMGRLLSEFKSSNSNGVGGGSNKVWLLASANYETYMKCQMRQPSLEMQWALQAVVVPSGWLGLSLQASSGLDSRVPKFGQCPFQLVGSKVLISKEEEKLTCCNECMLNFEKEALFFKSEIKDISNISTHTSSYHKEALLELRRKWNKLCQSLHNSQAHLYPPLFNQSLVSGRNYTKPSSNPWWASGLFSSQNKNLIEPHPVSFSATSLKLNAGFSSTAVDKKNETGNWQERTESNQWLSEASLNSLKMAANQQAMTALALYSPLYSDSATSKDQTRRSMAEPLELGRQLQENIPWQSEAIPSIVEALHDCRNGDKKVVRLLIQGNDHVAKRRLARVMAESFFGSPNKLIQINQRNSSTTAEDSCLETLIDALRKEPKCVVLIEDVNRMHCNFVNSFTDAVKVGSFKDSFGGEVSLGDAIFVLTTSKLTKFDVANNVVNMRFCIEDSSPRDAKRKPETDLQNISKKGRTGESSFDLNMQPSEDSEEDAVPSDLTHETECISLHLPQELLVESTVQLTLDAGSHQFQEMKLNLLSKLHRAFEEIPSDNDEKGHLFIDPAVGEELMEASGSFSESFFEQWVREVFRVSLQSIKRRRNVRLSLEGEERHVEESGFMGSVLPHSIHVD</sequence>
<protein>
    <recommendedName>
        <fullName evidence="5">Clp R domain-containing protein</fullName>
    </recommendedName>
</protein>
<feature type="domain" description="Clp R" evidence="5">
    <location>
        <begin position="8"/>
        <end position="189"/>
    </location>
</feature>
<dbReference type="SUPFAM" id="SSF52540">
    <property type="entry name" value="P-loop containing nucleoside triphosphate hydrolases"/>
    <property type="match status" value="1"/>
</dbReference>
<gene>
    <name evidence="6" type="ORF">OPV22_025972</name>
</gene>
<keyword evidence="2 3" id="KW-0677">Repeat</keyword>
<dbReference type="InterPro" id="IPR051650">
    <property type="entry name" value="SL_signaling_regulator"/>
</dbReference>
<evidence type="ECO:0000256" key="3">
    <source>
        <dbReference type="PROSITE-ProRule" id="PRU01251"/>
    </source>
</evidence>
<name>A0AAV8Q569_ENSVE</name>
<dbReference type="PROSITE" id="PS51903">
    <property type="entry name" value="CLP_R"/>
    <property type="match status" value="1"/>
</dbReference>
<dbReference type="InterPro" id="IPR004176">
    <property type="entry name" value="Clp_R_N"/>
</dbReference>
<comment type="caution">
    <text evidence="6">The sequence shown here is derived from an EMBL/GenBank/DDBJ whole genome shotgun (WGS) entry which is preliminary data.</text>
</comment>
<feature type="compositionally biased region" description="Polar residues" evidence="4">
    <location>
        <begin position="814"/>
        <end position="836"/>
    </location>
</feature>